<dbReference type="Gene3D" id="2.60.120.10">
    <property type="entry name" value="Jelly Rolls"/>
    <property type="match status" value="2"/>
</dbReference>
<accession>A0A368N4N9</accession>
<comment type="caution">
    <text evidence="6">The sequence shown here is derived from an EMBL/GenBank/DDBJ whole genome shotgun (WGS) entry which is preliminary data.</text>
</comment>
<dbReference type="InterPro" id="IPR003829">
    <property type="entry name" value="Pirin_N_dom"/>
</dbReference>
<reference evidence="6 7" key="1">
    <citation type="submission" date="2018-07" db="EMBL/GenBank/DDBJ databases">
        <title>Corallincola holothuriorum sp. nov., a new facultative anaerobe isolated from sea cucumber Apostichopus japonicus.</title>
        <authorList>
            <person name="Xia H."/>
        </authorList>
    </citation>
    <scope>NUCLEOTIDE SEQUENCE [LARGE SCALE GENOMIC DNA]</scope>
    <source>
        <strain evidence="6 7">C4</strain>
    </source>
</reference>
<dbReference type="CDD" id="cd02910">
    <property type="entry name" value="cupin_Yhhw_N"/>
    <property type="match status" value="1"/>
</dbReference>
<dbReference type="EMBL" id="QPID01000010">
    <property type="protein sequence ID" value="RCU45527.1"/>
    <property type="molecule type" value="Genomic_DNA"/>
</dbReference>
<dbReference type="Pfam" id="PF17954">
    <property type="entry name" value="Pirin_C_2"/>
    <property type="match status" value="1"/>
</dbReference>
<keyword evidence="2" id="KW-0479">Metal-binding</keyword>
<dbReference type="OrthoDB" id="9780903at2"/>
<protein>
    <submittedName>
        <fullName evidence="6">Pirin family protein</fullName>
    </submittedName>
</protein>
<dbReference type="Pfam" id="PF02678">
    <property type="entry name" value="Pirin"/>
    <property type="match status" value="1"/>
</dbReference>
<name>A0A368N4N9_9GAMM</name>
<evidence type="ECO:0000256" key="3">
    <source>
        <dbReference type="RuleBase" id="RU003457"/>
    </source>
</evidence>
<dbReference type="InterPro" id="IPR041602">
    <property type="entry name" value="Quercetinase_C"/>
</dbReference>
<feature type="domain" description="Pirin N-terminal" evidence="4">
    <location>
        <begin position="8"/>
        <end position="119"/>
    </location>
</feature>
<dbReference type="PIRSF" id="PIRSF006232">
    <property type="entry name" value="Pirin"/>
    <property type="match status" value="1"/>
</dbReference>
<evidence type="ECO:0000259" key="5">
    <source>
        <dbReference type="Pfam" id="PF17954"/>
    </source>
</evidence>
<organism evidence="6 7">
    <name type="scientific">Corallincola holothuriorum</name>
    <dbReference type="NCBI Taxonomy" id="2282215"/>
    <lineage>
        <taxon>Bacteria</taxon>
        <taxon>Pseudomonadati</taxon>
        <taxon>Pseudomonadota</taxon>
        <taxon>Gammaproteobacteria</taxon>
        <taxon>Alteromonadales</taxon>
        <taxon>Psychromonadaceae</taxon>
        <taxon>Corallincola</taxon>
    </lineage>
</organism>
<evidence type="ECO:0000256" key="1">
    <source>
        <dbReference type="ARBA" id="ARBA00008416"/>
    </source>
</evidence>
<dbReference type="PANTHER" id="PTHR43212:SF3">
    <property type="entry name" value="QUERCETIN 2,3-DIOXYGENASE"/>
    <property type="match status" value="1"/>
</dbReference>
<feature type="binding site" evidence="2">
    <location>
        <position position="57"/>
    </location>
    <ligand>
        <name>Fe cation</name>
        <dbReference type="ChEBI" id="CHEBI:24875"/>
    </ligand>
</feature>
<evidence type="ECO:0000313" key="6">
    <source>
        <dbReference type="EMBL" id="RCU45527.1"/>
    </source>
</evidence>
<comment type="cofactor">
    <cofactor evidence="2">
        <name>Fe cation</name>
        <dbReference type="ChEBI" id="CHEBI:24875"/>
    </cofactor>
    <text evidence="2">Binds 1 Fe cation per subunit.</text>
</comment>
<feature type="binding site" evidence="2">
    <location>
        <position position="103"/>
    </location>
    <ligand>
        <name>Fe cation</name>
        <dbReference type="ChEBI" id="CHEBI:24875"/>
    </ligand>
</feature>
<comment type="similarity">
    <text evidence="1 3">Belongs to the pirin family.</text>
</comment>
<gene>
    <name evidence="6" type="ORF">DU002_15880</name>
</gene>
<dbReference type="Proteomes" id="UP000252558">
    <property type="component" value="Unassembled WGS sequence"/>
</dbReference>
<dbReference type="InterPro" id="IPR011051">
    <property type="entry name" value="RmlC_Cupin_sf"/>
</dbReference>
<keyword evidence="7" id="KW-1185">Reference proteome</keyword>
<feature type="domain" description="Quercetin 2,3-dioxygenase C-terminal cupin" evidence="5">
    <location>
        <begin position="143"/>
        <end position="230"/>
    </location>
</feature>
<dbReference type="AlphaFoldDB" id="A0A368N4N9"/>
<sequence>MITIRPANERGHVNLGWLDSRHSFSFGHYYDPQHMGVSALRVINQDIVQPGGGFGTHPHQDMEILSYVLKGTLEHQDSMGHIQRLTAGEFQLMSAGTGISHSEYNGSNTETAEFLQIWIQPDQLGLTPDYQQKRFRGEGMIKVASPDGTEGSLTVHQDATVYLARYAKTTTAQLELPAGRQGYLQLIKGSIDLEHHQLAAGDGLNVSASHDMQHLIVENAPDSEWLWFDLPATH</sequence>
<evidence type="ECO:0000256" key="2">
    <source>
        <dbReference type="PIRSR" id="PIRSR006232-1"/>
    </source>
</evidence>
<dbReference type="SUPFAM" id="SSF51182">
    <property type="entry name" value="RmlC-like cupins"/>
    <property type="match status" value="1"/>
</dbReference>
<dbReference type="InterPro" id="IPR014710">
    <property type="entry name" value="RmlC-like_jellyroll"/>
</dbReference>
<proteinExistence type="inferred from homology"/>
<evidence type="ECO:0000313" key="7">
    <source>
        <dbReference type="Proteomes" id="UP000252558"/>
    </source>
</evidence>
<feature type="binding site" evidence="2">
    <location>
        <position position="101"/>
    </location>
    <ligand>
        <name>Fe cation</name>
        <dbReference type="ChEBI" id="CHEBI:24875"/>
    </ligand>
</feature>
<keyword evidence="2" id="KW-0408">Iron</keyword>
<dbReference type="GO" id="GO:0046872">
    <property type="term" value="F:metal ion binding"/>
    <property type="evidence" value="ECO:0007669"/>
    <property type="project" value="UniProtKB-KW"/>
</dbReference>
<evidence type="ECO:0000259" key="4">
    <source>
        <dbReference type="Pfam" id="PF02678"/>
    </source>
</evidence>
<dbReference type="InterPro" id="IPR012093">
    <property type="entry name" value="Pirin"/>
</dbReference>
<dbReference type="PANTHER" id="PTHR43212">
    <property type="entry name" value="QUERCETIN 2,3-DIOXYGENASE"/>
    <property type="match status" value="1"/>
</dbReference>
<dbReference type="RefSeq" id="WP_114339387.1">
    <property type="nucleotide sequence ID" value="NZ_QPID01000010.1"/>
</dbReference>
<feature type="binding site" evidence="2">
    <location>
        <position position="59"/>
    </location>
    <ligand>
        <name>Fe cation</name>
        <dbReference type="ChEBI" id="CHEBI:24875"/>
    </ligand>
</feature>